<dbReference type="PROSITE" id="PS50056">
    <property type="entry name" value="TYR_PHOSPHATASE_2"/>
    <property type="match status" value="1"/>
</dbReference>
<protein>
    <submittedName>
        <fullName evidence="5">Similar to Tyrosine-protein phosphatase 3 acc. no. P32587</fullName>
    </submittedName>
</protein>
<dbReference type="AlphaFoldDB" id="U4LW62"/>
<dbReference type="EMBL" id="HF936042">
    <property type="protein sequence ID" value="CCX33241.1"/>
    <property type="molecule type" value="Genomic_DNA"/>
</dbReference>
<evidence type="ECO:0000259" key="4">
    <source>
        <dbReference type="PROSITE" id="PS50056"/>
    </source>
</evidence>
<evidence type="ECO:0000256" key="2">
    <source>
        <dbReference type="SAM" id="MobiDB-lite"/>
    </source>
</evidence>
<dbReference type="SMART" id="SM00194">
    <property type="entry name" value="PTPc"/>
    <property type="match status" value="1"/>
</dbReference>
<dbReference type="InterPro" id="IPR003595">
    <property type="entry name" value="Tyr_Pase_cat"/>
</dbReference>
<evidence type="ECO:0000256" key="1">
    <source>
        <dbReference type="ARBA" id="ARBA00009649"/>
    </source>
</evidence>
<evidence type="ECO:0000259" key="3">
    <source>
        <dbReference type="PROSITE" id="PS50055"/>
    </source>
</evidence>
<dbReference type="STRING" id="1076935.U4LW62"/>
<proteinExistence type="inferred from homology"/>
<dbReference type="OrthoDB" id="10253954at2759"/>
<dbReference type="PANTHER" id="PTHR19134">
    <property type="entry name" value="RECEPTOR-TYPE TYROSINE-PROTEIN PHOSPHATASE"/>
    <property type="match status" value="1"/>
</dbReference>
<dbReference type="Proteomes" id="UP000018144">
    <property type="component" value="Unassembled WGS sequence"/>
</dbReference>
<feature type="domain" description="Tyrosine specific protein phosphatases" evidence="4">
    <location>
        <begin position="180"/>
        <end position="260"/>
    </location>
</feature>
<dbReference type="InterPro" id="IPR016130">
    <property type="entry name" value="Tyr_Pase_AS"/>
</dbReference>
<organism evidence="5 6">
    <name type="scientific">Pyronema omphalodes (strain CBS 100304)</name>
    <name type="common">Pyronema confluens</name>
    <dbReference type="NCBI Taxonomy" id="1076935"/>
    <lineage>
        <taxon>Eukaryota</taxon>
        <taxon>Fungi</taxon>
        <taxon>Dikarya</taxon>
        <taxon>Ascomycota</taxon>
        <taxon>Pezizomycotina</taxon>
        <taxon>Pezizomycetes</taxon>
        <taxon>Pezizales</taxon>
        <taxon>Pyronemataceae</taxon>
        <taxon>Pyronema</taxon>
    </lineage>
</organism>
<gene>
    <name evidence="5" type="ORF">PCON_14281</name>
</gene>
<dbReference type="PRINTS" id="PR00700">
    <property type="entry name" value="PRTYPHPHTASE"/>
</dbReference>
<dbReference type="PANTHER" id="PTHR19134:SF449">
    <property type="entry name" value="TYROSINE-PROTEIN PHOSPHATASE 1"/>
    <property type="match status" value="1"/>
</dbReference>
<feature type="compositionally biased region" description="Basic and acidic residues" evidence="2">
    <location>
        <begin position="282"/>
        <end position="292"/>
    </location>
</feature>
<dbReference type="SUPFAM" id="SSF52799">
    <property type="entry name" value="(Phosphotyrosine protein) phosphatases II"/>
    <property type="match status" value="1"/>
</dbReference>
<dbReference type="InterPro" id="IPR029021">
    <property type="entry name" value="Prot-tyrosine_phosphatase-like"/>
</dbReference>
<dbReference type="SMART" id="SM00404">
    <property type="entry name" value="PTPc_motif"/>
    <property type="match status" value="1"/>
</dbReference>
<dbReference type="InterPro" id="IPR000242">
    <property type="entry name" value="PTP_cat"/>
</dbReference>
<reference evidence="5 6" key="1">
    <citation type="journal article" date="2013" name="PLoS Genet.">
        <title>The genome and development-dependent transcriptomes of Pyronema confluens: a window into fungal evolution.</title>
        <authorList>
            <person name="Traeger S."/>
            <person name="Altegoer F."/>
            <person name="Freitag M."/>
            <person name="Gabaldon T."/>
            <person name="Kempken F."/>
            <person name="Kumar A."/>
            <person name="Marcet-Houben M."/>
            <person name="Poggeler S."/>
            <person name="Stajich J.E."/>
            <person name="Nowrousian M."/>
        </authorList>
    </citation>
    <scope>NUCLEOTIDE SEQUENCE [LARGE SCALE GENOMIC DNA]</scope>
    <source>
        <strain evidence="6">CBS 100304</strain>
        <tissue evidence="5">Vegetative mycelium</tissue>
    </source>
</reference>
<feature type="region of interest" description="Disordered" evidence="2">
    <location>
        <begin position="274"/>
        <end position="298"/>
    </location>
</feature>
<dbReference type="PROSITE" id="PS00383">
    <property type="entry name" value="TYR_PHOSPHATASE_1"/>
    <property type="match status" value="1"/>
</dbReference>
<dbReference type="PROSITE" id="PS50055">
    <property type="entry name" value="TYR_PHOSPHATASE_PTP"/>
    <property type="match status" value="1"/>
</dbReference>
<name>U4LW62_PYROM</name>
<sequence>MKEEKWRIDESDEVRARNRYSNISAFTENRVCLNVPEERCNYINASPIALKSRKDGAIKRYIATQGPRKVLVGHMWRMIWQETSDVAVLVMLTKIFEAGRDKCFQYYPENVDDSVTIVDGGEFGDDFTATITLLEKTTDARSTSDVRKMVMKVGDKEKTVWHLLFQGWPDWDVPEGDDKNALLELIKLANEKNSGPENPLIVHCSAGVGRSGTFITLDHFIRDIDNGSLTAAERDDVIFNTVNQLREQRMFMVQSEVQFQFIYEVLRERFIRRSKSASPPKASDDGTQIKEEEPVEVA</sequence>
<dbReference type="OMA" id="TMICGNI"/>
<evidence type="ECO:0000313" key="6">
    <source>
        <dbReference type="Proteomes" id="UP000018144"/>
    </source>
</evidence>
<comment type="similarity">
    <text evidence="1">Belongs to the protein-tyrosine phosphatase family. Non-receptor class subfamily.</text>
</comment>
<dbReference type="GO" id="GO:0004725">
    <property type="term" value="F:protein tyrosine phosphatase activity"/>
    <property type="evidence" value="ECO:0007669"/>
    <property type="project" value="InterPro"/>
</dbReference>
<dbReference type="CDD" id="cd18533">
    <property type="entry name" value="PTP_fungal"/>
    <property type="match status" value="1"/>
</dbReference>
<keyword evidence="6" id="KW-1185">Reference proteome</keyword>
<dbReference type="Gene3D" id="3.90.190.10">
    <property type="entry name" value="Protein tyrosine phosphatase superfamily"/>
    <property type="match status" value="1"/>
</dbReference>
<evidence type="ECO:0000313" key="5">
    <source>
        <dbReference type="EMBL" id="CCX33241.1"/>
    </source>
</evidence>
<dbReference type="InterPro" id="IPR050348">
    <property type="entry name" value="Protein-Tyr_Phosphatase"/>
</dbReference>
<dbReference type="eggNOG" id="KOG0789">
    <property type="taxonomic scope" value="Eukaryota"/>
</dbReference>
<dbReference type="InterPro" id="IPR000387">
    <property type="entry name" value="Tyr_Pase_dom"/>
</dbReference>
<dbReference type="Pfam" id="PF00102">
    <property type="entry name" value="Y_phosphatase"/>
    <property type="match status" value="1"/>
</dbReference>
<feature type="domain" description="Tyrosine-protein phosphatase" evidence="3">
    <location>
        <begin position="15"/>
        <end position="269"/>
    </location>
</feature>
<accession>U4LW62</accession>